<dbReference type="SUPFAM" id="SSF53756">
    <property type="entry name" value="UDP-Glycosyltransferase/glycogen phosphorylase"/>
    <property type="match status" value="1"/>
</dbReference>
<keyword evidence="2 3" id="KW-0808">Transferase</keyword>
<dbReference type="AlphaFoldDB" id="A0A1I7NEU1"/>
<evidence type="ECO:0000313" key="4">
    <source>
        <dbReference type="Proteomes" id="UP000199537"/>
    </source>
</evidence>
<dbReference type="Proteomes" id="UP000199537">
    <property type="component" value="Unassembled WGS sequence"/>
</dbReference>
<dbReference type="InterPro" id="IPR002201">
    <property type="entry name" value="Glyco_trans_9"/>
</dbReference>
<evidence type="ECO:0000313" key="3">
    <source>
        <dbReference type="EMBL" id="SFV33181.1"/>
    </source>
</evidence>
<dbReference type="Pfam" id="PF01075">
    <property type="entry name" value="Glyco_transf_9"/>
    <property type="match status" value="1"/>
</dbReference>
<name>A0A1I7NEU1_9BACT</name>
<keyword evidence="1" id="KW-0328">Glycosyltransferase</keyword>
<sequence>MLFLSFVSIVKTCLIIQTAFLGDVVLATAIVEELHAAHPDWQLDFLLRKGNESLLAHHPFIRKVWVWDKKHKKYSHWWQLCKQIRRARYDVVINVQRFFSTGLLTVLSGAGCTIGFDKNPLSFLFDHAVPHLIGAGIHETDRNHALAACVTRLKQAFKPRLYLPPEAQQRVAHWQQQGSYCCMAPASVWFTKQWPREKWLELLNRFPPGYRVYLLGSASDRDLCQWLKEHTTYPAVENLAGELHPLESAALMAGARMNFVNDSAPLHLASAVNAPTAAVFCSTVPEFGYGPLADVHFIIQTTEKLPCRPCGLHGHKKCPEKHFRCAWTIPVEALLQTLDE</sequence>
<dbReference type="GO" id="GO:0009244">
    <property type="term" value="P:lipopolysaccharide core region biosynthetic process"/>
    <property type="evidence" value="ECO:0007669"/>
    <property type="project" value="TreeGrafter"/>
</dbReference>
<gene>
    <name evidence="3" type="ORF">SAMN05660895_1583</name>
</gene>
<reference evidence="4" key="1">
    <citation type="submission" date="2016-10" db="EMBL/GenBank/DDBJ databases">
        <authorList>
            <person name="Varghese N."/>
            <person name="Submissions S."/>
        </authorList>
    </citation>
    <scope>NUCLEOTIDE SEQUENCE [LARGE SCALE GENOMIC DNA]</scope>
    <source>
        <strain evidence="4">DSM 14807</strain>
    </source>
</reference>
<dbReference type="STRING" id="1393122.SAMN05660895_1583"/>
<proteinExistence type="predicted"/>
<dbReference type="InterPro" id="IPR051199">
    <property type="entry name" value="LPS_LOS_Heptosyltrfase"/>
</dbReference>
<dbReference type="PANTHER" id="PTHR30160:SF1">
    <property type="entry name" value="LIPOPOLYSACCHARIDE 1,2-N-ACETYLGLUCOSAMINETRANSFERASE-RELATED"/>
    <property type="match status" value="1"/>
</dbReference>
<evidence type="ECO:0000256" key="2">
    <source>
        <dbReference type="ARBA" id="ARBA00022679"/>
    </source>
</evidence>
<dbReference type="GO" id="GO:0005829">
    <property type="term" value="C:cytosol"/>
    <property type="evidence" value="ECO:0007669"/>
    <property type="project" value="TreeGrafter"/>
</dbReference>
<dbReference type="EMBL" id="FPCJ01000001">
    <property type="protein sequence ID" value="SFV33181.1"/>
    <property type="molecule type" value="Genomic_DNA"/>
</dbReference>
<dbReference type="Gene3D" id="3.40.50.2000">
    <property type="entry name" value="Glycogen Phosphorylase B"/>
    <property type="match status" value="2"/>
</dbReference>
<organism evidence="3 4">
    <name type="scientific">Thermoflavifilum thermophilum</name>
    <dbReference type="NCBI Taxonomy" id="1393122"/>
    <lineage>
        <taxon>Bacteria</taxon>
        <taxon>Pseudomonadati</taxon>
        <taxon>Bacteroidota</taxon>
        <taxon>Chitinophagia</taxon>
        <taxon>Chitinophagales</taxon>
        <taxon>Chitinophagaceae</taxon>
        <taxon>Thermoflavifilum</taxon>
    </lineage>
</organism>
<keyword evidence="4" id="KW-1185">Reference proteome</keyword>
<dbReference type="CDD" id="cd03789">
    <property type="entry name" value="GT9_LPS_heptosyltransferase"/>
    <property type="match status" value="1"/>
</dbReference>
<protein>
    <submittedName>
        <fullName evidence="3">Heptosyltransferase-2</fullName>
    </submittedName>
</protein>
<accession>A0A1I7NEU1</accession>
<dbReference type="GO" id="GO:0008713">
    <property type="term" value="F:ADP-heptose-lipopolysaccharide heptosyltransferase activity"/>
    <property type="evidence" value="ECO:0007669"/>
    <property type="project" value="TreeGrafter"/>
</dbReference>
<dbReference type="PANTHER" id="PTHR30160">
    <property type="entry name" value="TETRAACYLDISACCHARIDE 4'-KINASE-RELATED"/>
    <property type="match status" value="1"/>
</dbReference>
<evidence type="ECO:0000256" key="1">
    <source>
        <dbReference type="ARBA" id="ARBA00022676"/>
    </source>
</evidence>